<evidence type="ECO:0000313" key="3">
    <source>
        <dbReference type="Proteomes" id="UP000036873"/>
    </source>
</evidence>
<evidence type="ECO:0000313" key="2">
    <source>
        <dbReference type="EMBL" id="KNZ40596.1"/>
    </source>
</evidence>
<protein>
    <submittedName>
        <fullName evidence="2">Uncharacterized protein</fullName>
    </submittedName>
</protein>
<dbReference type="EMBL" id="LGYO01000051">
    <property type="protein sequence ID" value="KNZ40596.1"/>
    <property type="molecule type" value="Genomic_DNA"/>
</dbReference>
<keyword evidence="3" id="KW-1185">Reference proteome</keyword>
<gene>
    <name evidence="2" type="ORF">AKG39_16750</name>
</gene>
<organism evidence="2 3">
    <name type="scientific">Acetobacterium bakii</name>
    <dbReference type="NCBI Taxonomy" id="52689"/>
    <lineage>
        <taxon>Bacteria</taxon>
        <taxon>Bacillati</taxon>
        <taxon>Bacillota</taxon>
        <taxon>Clostridia</taxon>
        <taxon>Eubacteriales</taxon>
        <taxon>Eubacteriaceae</taxon>
        <taxon>Acetobacterium</taxon>
    </lineage>
</organism>
<dbReference type="AlphaFoldDB" id="A0A0L6TWE3"/>
<sequence length="60" mass="6578">MRISEVSAKGFRPGTEGVWEKSVVRHRNSQAPGGCVEPKKFSAARSASAWQDEGDRCKSK</sequence>
<dbReference type="RefSeq" id="WP_050741546.1">
    <property type="nucleotide sequence ID" value="NZ_LGYO01000051.1"/>
</dbReference>
<feature type="region of interest" description="Disordered" evidence="1">
    <location>
        <begin position="29"/>
        <end position="60"/>
    </location>
</feature>
<proteinExistence type="predicted"/>
<comment type="caution">
    <text evidence="2">The sequence shown here is derived from an EMBL/GenBank/DDBJ whole genome shotgun (WGS) entry which is preliminary data.</text>
</comment>
<name>A0A0L6TWE3_9FIRM</name>
<accession>A0A0L6TWE3</accession>
<dbReference type="Proteomes" id="UP000036873">
    <property type="component" value="Unassembled WGS sequence"/>
</dbReference>
<reference evidence="3" key="1">
    <citation type="submission" date="2015-07" db="EMBL/GenBank/DDBJ databases">
        <title>Draft genome sequence of Acetobacterium bakii DSM 8293, a potential psychrophilic chemical producer through syngas fermentation.</title>
        <authorList>
            <person name="Song Y."/>
            <person name="Hwang S."/>
            <person name="Cho B.-K."/>
        </authorList>
    </citation>
    <scope>NUCLEOTIDE SEQUENCE [LARGE SCALE GENOMIC DNA]</scope>
    <source>
        <strain evidence="3">DSM 8239</strain>
    </source>
</reference>
<evidence type="ECO:0000256" key="1">
    <source>
        <dbReference type="SAM" id="MobiDB-lite"/>
    </source>
</evidence>